<keyword evidence="2" id="KW-0547">Nucleotide-binding</keyword>
<evidence type="ECO:0000313" key="5">
    <source>
        <dbReference type="EMBL" id="UOF92826.1"/>
    </source>
</evidence>
<dbReference type="SMART" id="SM00382">
    <property type="entry name" value="AAA"/>
    <property type="match status" value="1"/>
</dbReference>
<dbReference type="Pfam" id="PF00005">
    <property type="entry name" value="ABC_tran"/>
    <property type="match status" value="1"/>
</dbReference>
<evidence type="ECO:0000256" key="1">
    <source>
        <dbReference type="ARBA" id="ARBA00022448"/>
    </source>
</evidence>
<name>A0ABY4CUA6_9BACL</name>
<keyword evidence="1" id="KW-0813">Transport</keyword>
<evidence type="ECO:0000256" key="3">
    <source>
        <dbReference type="ARBA" id="ARBA00022840"/>
    </source>
</evidence>
<accession>A0ABY4CUA6</accession>
<sequence>MSTQEKPNAPNTVLEVKNLHKHFGGVKAVNGIDFVVKEGDVAVLIGPNGSGKTTAINLLSGIYTPTDGEIVFAGGNIAGLKPSDITKKGIARTFQNIRLFPELTVLENVMIGSHTKGSVGIIGTLVGRRKGLMEDRTAANKALEALRFVGIERHQEQAKNLPYGQQRLVEIARALVSEPKLLLLDEPAAGMNAEETVKLVKLIKKLNQMGLTILLIEHDMSLVAEVATRAYVMDFGRKISEGDIQKVLNDPIVIQAYLGEEIEYDYA</sequence>
<gene>
    <name evidence="5" type="ORF">LSG31_10015</name>
</gene>
<dbReference type="EMBL" id="CP089291">
    <property type="protein sequence ID" value="UOF92826.1"/>
    <property type="molecule type" value="Genomic_DNA"/>
</dbReference>
<feature type="domain" description="ABC transporter" evidence="4">
    <location>
        <begin position="14"/>
        <end position="260"/>
    </location>
</feature>
<dbReference type="InterPro" id="IPR032823">
    <property type="entry name" value="BCA_ABC_TP_C"/>
</dbReference>
<dbReference type="InterPro" id="IPR027417">
    <property type="entry name" value="P-loop_NTPase"/>
</dbReference>
<dbReference type="SUPFAM" id="SSF52540">
    <property type="entry name" value="P-loop containing nucleoside triphosphate hydrolases"/>
    <property type="match status" value="1"/>
</dbReference>
<protein>
    <submittedName>
        <fullName evidence="5">ABC transporter ATP-binding protein</fullName>
    </submittedName>
</protein>
<keyword evidence="6" id="KW-1185">Reference proteome</keyword>
<dbReference type="GO" id="GO:0005524">
    <property type="term" value="F:ATP binding"/>
    <property type="evidence" value="ECO:0007669"/>
    <property type="project" value="UniProtKB-KW"/>
</dbReference>
<reference evidence="5" key="1">
    <citation type="submission" date="2021-12" db="EMBL/GenBank/DDBJ databases">
        <title>Alicyclobacillaceae gen. nov., sp. nov., isolated from chalcocite enrichment system.</title>
        <authorList>
            <person name="Jiang Z."/>
        </authorList>
    </citation>
    <scope>NUCLEOTIDE SEQUENCE</scope>
    <source>
        <strain evidence="5">MYW30-H2</strain>
    </source>
</reference>
<evidence type="ECO:0000259" key="4">
    <source>
        <dbReference type="PROSITE" id="PS50893"/>
    </source>
</evidence>
<dbReference type="Pfam" id="PF12399">
    <property type="entry name" value="BCA_ABC_TP_C"/>
    <property type="match status" value="1"/>
</dbReference>
<dbReference type="Gene3D" id="3.40.50.300">
    <property type="entry name" value="P-loop containing nucleotide triphosphate hydrolases"/>
    <property type="match status" value="1"/>
</dbReference>
<keyword evidence="3 5" id="KW-0067">ATP-binding</keyword>
<dbReference type="PANTHER" id="PTHR45772">
    <property type="entry name" value="CONSERVED COMPONENT OF ABC TRANSPORTER FOR NATURAL AMINO ACIDS-RELATED"/>
    <property type="match status" value="1"/>
</dbReference>
<dbReference type="InterPro" id="IPR051120">
    <property type="entry name" value="ABC_AA/LPS_Transport"/>
</dbReference>
<dbReference type="PROSITE" id="PS50893">
    <property type="entry name" value="ABC_TRANSPORTER_2"/>
    <property type="match status" value="1"/>
</dbReference>
<evidence type="ECO:0000256" key="2">
    <source>
        <dbReference type="ARBA" id="ARBA00022741"/>
    </source>
</evidence>
<evidence type="ECO:0000313" key="6">
    <source>
        <dbReference type="Proteomes" id="UP000830167"/>
    </source>
</evidence>
<dbReference type="PANTHER" id="PTHR45772:SF9">
    <property type="entry name" value="CONSERVED COMPONENT OF ABC TRANSPORTER FOR NATURAL AMINO ACIDS"/>
    <property type="match status" value="1"/>
</dbReference>
<proteinExistence type="predicted"/>
<dbReference type="InterPro" id="IPR003593">
    <property type="entry name" value="AAA+_ATPase"/>
</dbReference>
<dbReference type="InterPro" id="IPR003439">
    <property type="entry name" value="ABC_transporter-like_ATP-bd"/>
</dbReference>
<organism evidence="5 6">
    <name type="scientific">Fodinisporobacter ferrooxydans</name>
    <dbReference type="NCBI Taxonomy" id="2901836"/>
    <lineage>
        <taxon>Bacteria</taxon>
        <taxon>Bacillati</taxon>
        <taxon>Bacillota</taxon>
        <taxon>Bacilli</taxon>
        <taxon>Bacillales</taxon>
        <taxon>Alicyclobacillaceae</taxon>
        <taxon>Fodinisporobacter</taxon>
    </lineage>
</organism>
<dbReference type="CDD" id="cd03219">
    <property type="entry name" value="ABC_Mj1267_LivG_branched"/>
    <property type="match status" value="1"/>
</dbReference>
<dbReference type="Proteomes" id="UP000830167">
    <property type="component" value="Chromosome"/>
</dbReference>